<dbReference type="EMBL" id="CACTIH010009099">
    <property type="protein sequence ID" value="CAA3023947.1"/>
    <property type="molecule type" value="Genomic_DNA"/>
</dbReference>
<feature type="region of interest" description="Disordered" evidence="2">
    <location>
        <begin position="81"/>
        <end position="107"/>
    </location>
</feature>
<proteinExistence type="inferred from homology"/>
<comment type="subcellular location">
    <subcellularLocation>
        <location evidence="1">Nucleus</location>
    </subcellularLocation>
</comment>
<organism evidence="3 4">
    <name type="scientific">Olea europaea subsp. europaea</name>
    <dbReference type="NCBI Taxonomy" id="158383"/>
    <lineage>
        <taxon>Eukaryota</taxon>
        <taxon>Viridiplantae</taxon>
        <taxon>Streptophyta</taxon>
        <taxon>Embryophyta</taxon>
        <taxon>Tracheophyta</taxon>
        <taxon>Spermatophyta</taxon>
        <taxon>Magnoliopsida</taxon>
        <taxon>eudicotyledons</taxon>
        <taxon>Gunneridae</taxon>
        <taxon>Pentapetalae</taxon>
        <taxon>asterids</taxon>
        <taxon>lamiids</taxon>
        <taxon>Lamiales</taxon>
        <taxon>Oleaceae</taxon>
        <taxon>Oleeae</taxon>
        <taxon>Olea</taxon>
    </lineage>
</organism>
<dbReference type="GO" id="GO:0003677">
    <property type="term" value="F:DNA binding"/>
    <property type="evidence" value="ECO:0007669"/>
    <property type="project" value="UniProtKB-KW"/>
</dbReference>
<dbReference type="GO" id="GO:0001096">
    <property type="term" value="F:TFIIF-class transcription factor complex binding"/>
    <property type="evidence" value="ECO:0007669"/>
    <property type="project" value="TreeGrafter"/>
</dbReference>
<dbReference type="SUPFAM" id="SSF46785">
    <property type="entry name" value="Winged helix' DNA-binding domain"/>
    <property type="match status" value="1"/>
</dbReference>
<dbReference type="GO" id="GO:0016251">
    <property type="term" value="F:RNA polymerase II general transcription initiation factor activity"/>
    <property type="evidence" value="ECO:0007669"/>
    <property type="project" value="TreeGrafter"/>
</dbReference>
<sequence>MKLSFIRITAKIGYSYGLCRTWRVVERKGPSNAEWKAVSRCLLIWNTLIRVGEPDDGDGRSIWIKSNLNKFQELKSVKSETASVAKSTPSKSALPSAPSKSGATPPTGLVTADEIKAVLMQKTQVTTQDLVGKFKSRLKSKEDKDAFAATLRRISKIQKTQEANYVVLRER</sequence>
<dbReference type="InterPro" id="IPR036390">
    <property type="entry name" value="WH_DNA-bd_sf"/>
</dbReference>
<dbReference type="Proteomes" id="UP000594638">
    <property type="component" value="Unassembled WGS sequence"/>
</dbReference>
<keyword evidence="4" id="KW-1185">Reference proteome</keyword>
<feature type="compositionally biased region" description="Low complexity" evidence="2">
    <location>
        <begin position="85"/>
        <end position="101"/>
    </location>
</feature>
<comment type="function">
    <text evidence="1">TFIIF is a general transcription initiation factor that binds to RNA polymerase II and helps to recruit it to the initiation complex in collaboration with TFIIB. It promotes transcription elongation.</text>
</comment>
<keyword evidence="1" id="KW-0805">Transcription regulation</keyword>
<evidence type="ECO:0000256" key="1">
    <source>
        <dbReference type="RuleBase" id="RU366044"/>
    </source>
</evidence>
<accession>A0A8S0V287</accession>
<dbReference type="GO" id="GO:0006367">
    <property type="term" value="P:transcription initiation at RNA polymerase II promoter"/>
    <property type="evidence" value="ECO:0007669"/>
    <property type="project" value="InterPro"/>
</dbReference>
<name>A0A8S0V287_OLEEU</name>
<dbReference type="GO" id="GO:0032968">
    <property type="term" value="P:positive regulation of transcription elongation by RNA polymerase II"/>
    <property type="evidence" value="ECO:0007669"/>
    <property type="project" value="InterPro"/>
</dbReference>
<evidence type="ECO:0000256" key="2">
    <source>
        <dbReference type="SAM" id="MobiDB-lite"/>
    </source>
</evidence>
<dbReference type="GO" id="GO:0005674">
    <property type="term" value="C:transcription factor TFIIF complex"/>
    <property type="evidence" value="ECO:0007669"/>
    <property type="project" value="TreeGrafter"/>
</dbReference>
<dbReference type="InterPro" id="IPR036388">
    <property type="entry name" value="WH-like_DNA-bd_sf"/>
</dbReference>
<dbReference type="AlphaFoldDB" id="A0A8S0V287"/>
<dbReference type="PANTHER" id="PTHR13011">
    <property type="entry name" value="TFIIF-ALPHA"/>
    <property type="match status" value="1"/>
</dbReference>
<dbReference type="Gramene" id="OE9A080883T1">
    <property type="protein sequence ID" value="OE9A080883C1"/>
    <property type="gene ID" value="OE9A080883"/>
</dbReference>
<gene>
    <name evidence="3" type="ORF">OLEA9_A080883</name>
</gene>
<dbReference type="Gene3D" id="1.10.10.10">
    <property type="entry name" value="Winged helix-like DNA-binding domain superfamily/Winged helix DNA-binding domain"/>
    <property type="match status" value="1"/>
</dbReference>
<evidence type="ECO:0000313" key="3">
    <source>
        <dbReference type="EMBL" id="CAA3023947.1"/>
    </source>
</evidence>
<evidence type="ECO:0000313" key="4">
    <source>
        <dbReference type="Proteomes" id="UP000594638"/>
    </source>
</evidence>
<reference evidence="3 4" key="1">
    <citation type="submission" date="2019-12" db="EMBL/GenBank/DDBJ databases">
        <authorList>
            <person name="Alioto T."/>
            <person name="Alioto T."/>
            <person name="Gomez Garrido J."/>
        </authorList>
    </citation>
    <scope>NUCLEOTIDE SEQUENCE [LARGE SCALE GENOMIC DNA]</scope>
</reference>
<keyword evidence="1" id="KW-0539">Nucleus</keyword>
<keyword evidence="1" id="KW-0804">Transcription</keyword>
<dbReference type="PANTHER" id="PTHR13011:SF0">
    <property type="entry name" value="GENERAL TRANSCRIPTION FACTOR IIF SUBUNIT 1"/>
    <property type="match status" value="1"/>
</dbReference>
<dbReference type="Pfam" id="PF05793">
    <property type="entry name" value="TFIIF_alpha"/>
    <property type="match status" value="1"/>
</dbReference>
<dbReference type="InterPro" id="IPR008851">
    <property type="entry name" value="TFIIF-alpha"/>
</dbReference>
<dbReference type="OrthoDB" id="76676at2759"/>
<keyword evidence="1" id="KW-0238">DNA-binding</keyword>
<comment type="caution">
    <text evidence="3">The sequence shown here is derived from an EMBL/GenBank/DDBJ whole genome shotgun (WGS) entry which is preliminary data.</text>
</comment>
<comment type="similarity">
    <text evidence="1">Belongs to the TFIIF alpha subunit family.</text>
</comment>
<protein>
    <recommendedName>
        <fullName evidence="1">Transcription initiation factor IIF subunit alpha</fullName>
    </recommendedName>
</protein>